<organism evidence="2 3">
    <name type="scientific">Hymenoscyphus albidus</name>
    <dbReference type="NCBI Taxonomy" id="595503"/>
    <lineage>
        <taxon>Eukaryota</taxon>
        <taxon>Fungi</taxon>
        <taxon>Dikarya</taxon>
        <taxon>Ascomycota</taxon>
        <taxon>Pezizomycotina</taxon>
        <taxon>Leotiomycetes</taxon>
        <taxon>Helotiales</taxon>
        <taxon>Helotiaceae</taxon>
        <taxon>Hymenoscyphus</taxon>
    </lineage>
</organism>
<accession>A0A9N9LGG2</accession>
<keyword evidence="1" id="KW-0472">Membrane</keyword>
<evidence type="ECO:0000313" key="2">
    <source>
        <dbReference type="EMBL" id="CAG8971874.1"/>
    </source>
</evidence>
<dbReference type="OrthoDB" id="4922812at2759"/>
<feature type="transmembrane region" description="Helical" evidence="1">
    <location>
        <begin position="58"/>
        <end position="81"/>
    </location>
</feature>
<name>A0A9N9LGG2_9HELO</name>
<protein>
    <submittedName>
        <fullName evidence="2">Uncharacterized protein</fullName>
    </submittedName>
</protein>
<dbReference type="EMBL" id="CAJVRM010000028">
    <property type="protein sequence ID" value="CAG8971874.1"/>
    <property type="molecule type" value="Genomic_DNA"/>
</dbReference>
<reference evidence="2" key="1">
    <citation type="submission" date="2021-07" db="EMBL/GenBank/DDBJ databases">
        <authorList>
            <person name="Durling M."/>
        </authorList>
    </citation>
    <scope>NUCLEOTIDE SEQUENCE</scope>
</reference>
<comment type="caution">
    <text evidence="2">The sequence shown here is derived from an EMBL/GenBank/DDBJ whole genome shotgun (WGS) entry which is preliminary data.</text>
</comment>
<feature type="transmembrane region" description="Helical" evidence="1">
    <location>
        <begin position="20"/>
        <end position="37"/>
    </location>
</feature>
<dbReference type="AlphaFoldDB" id="A0A9N9LGG2"/>
<keyword evidence="1" id="KW-0812">Transmembrane</keyword>
<keyword evidence="3" id="KW-1185">Reference proteome</keyword>
<gene>
    <name evidence="2" type="ORF">HYALB_00001987</name>
</gene>
<dbReference type="Proteomes" id="UP000701801">
    <property type="component" value="Unassembled WGS sequence"/>
</dbReference>
<evidence type="ECO:0000313" key="3">
    <source>
        <dbReference type="Proteomes" id="UP000701801"/>
    </source>
</evidence>
<sequence length="286" mass="32146">MSLSPKTLLSCWCWLVLRRYDILTCIFTIIGYTSLFKEHTRHVVPSYNSHHPQTKTKLLRNAVLSIHIVAGLLEISLWYFFTLVTGQRPTAGTFEFILCLTQSITSLILVKHLARGYPILTRPSYQSGSVCRLVVAGIALYSQSPDWHESATKSVNALVYTRLLIFYIGPLMKTSHEDTASPQEMYNFAVIVGAILALAEGPIRNISSTYVVLVVLNAAFERWSSEMATQPHMDASEKVLAQSLLSSGFVERETINKVQPEFFVAPQPGDEYIDKKDSVNHDMEDN</sequence>
<keyword evidence="1" id="KW-1133">Transmembrane helix</keyword>
<proteinExistence type="predicted"/>
<evidence type="ECO:0000256" key="1">
    <source>
        <dbReference type="SAM" id="Phobius"/>
    </source>
</evidence>